<feature type="transmembrane region" description="Helical" evidence="1">
    <location>
        <begin position="99"/>
        <end position="118"/>
    </location>
</feature>
<dbReference type="PANTHER" id="PTHR42208:SF1">
    <property type="entry name" value="HEAVY METAL TRANSPORTER"/>
    <property type="match status" value="1"/>
</dbReference>
<dbReference type="Pfam" id="PF13386">
    <property type="entry name" value="DsbD_2"/>
    <property type="match status" value="1"/>
</dbReference>
<proteinExistence type="predicted"/>
<accession>A0A1P8JUB1</accession>
<dbReference type="RefSeq" id="WP_076198635.1">
    <property type="nucleotide sequence ID" value="NZ_CP019236.1"/>
</dbReference>
<feature type="transmembrane region" description="Helical" evidence="1">
    <location>
        <begin position="210"/>
        <end position="230"/>
    </location>
</feature>
<keyword evidence="4" id="KW-1185">Reference proteome</keyword>
<dbReference type="PANTHER" id="PTHR42208">
    <property type="entry name" value="HEAVY METAL TRANSPORTER-RELATED"/>
    <property type="match status" value="1"/>
</dbReference>
<organism evidence="3 4">
    <name type="scientific">Rhodoferax koreensis</name>
    <dbReference type="NCBI Taxonomy" id="1842727"/>
    <lineage>
        <taxon>Bacteria</taxon>
        <taxon>Pseudomonadati</taxon>
        <taxon>Pseudomonadota</taxon>
        <taxon>Betaproteobacteria</taxon>
        <taxon>Burkholderiales</taxon>
        <taxon>Comamonadaceae</taxon>
        <taxon>Rhodoferax</taxon>
    </lineage>
</organism>
<keyword evidence="1" id="KW-0812">Transmembrane</keyword>
<evidence type="ECO:0000313" key="4">
    <source>
        <dbReference type="Proteomes" id="UP000186609"/>
    </source>
</evidence>
<evidence type="ECO:0000313" key="3">
    <source>
        <dbReference type="EMBL" id="APW37281.1"/>
    </source>
</evidence>
<dbReference type="InterPro" id="IPR039447">
    <property type="entry name" value="UreH-like_TM_dom"/>
</dbReference>
<feature type="domain" description="Urease accessory protein UreH-like transmembrane" evidence="2">
    <location>
        <begin position="9"/>
        <end position="225"/>
    </location>
</feature>
<gene>
    <name evidence="3" type="ORF">RD110_08810</name>
</gene>
<reference evidence="3 4" key="1">
    <citation type="submission" date="2017-01" db="EMBL/GenBank/DDBJ databases">
        <authorList>
            <person name="Mah S.A."/>
            <person name="Swanson W.J."/>
            <person name="Moy G.W."/>
            <person name="Vacquier V.D."/>
        </authorList>
    </citation>
    <scope>NUCLEOTIDE SEQUENCE [LARGE SCALE GENOMIC DNA]</scope>
    <source>
        <strain evidence="3 4">DCY110</strain>
    </source>
</reference>
<keyword evidence="1" id="KW-1133">Transmembrane helix</keyword>
<sequence length="242" mass="24636">MFSALSVSALLMGLAGGPHCVAMCGAACGALTRARRAGADGPVQVMRLVHAGRRADIGTATSALHLGRVVSYAAAGALAAATAQGLGDAGAQLAALRPLWMMAHAAVLAWGLVLLVAGRQPLWSGRVSGWLATRLRGLTHSTSGLFATGLLWISMPCGLLYSALLLAALADGAVEGAVLMLLFALGSTASLVLAPWVWERLRGGGSLLRGPLGTRIAGLLLATVGAQAVWGDLQSRIAQWCV</sequence>
<dbReference type="KEGG" id="rhy:RD110_08810"/>
<dbReference type="Proteomes" id="UP000186609">
    <property type="component" value="Chromosome"/>
</dbReference>
<protein>
    <recommendedName>
        <fullName evidence="2">Urease accessory protein UreH-like transmembrane domain-containing protein</fullName>
    </recommendedName>
</protein>
<dbReference type="STRING" id="1842727.RD110_08810"/>
<feature type="transmembrane region" description="Helical" evidence="1">
    <location>
        <begin position="176"/>
        <end position="198"/>
    </location>
</feature>
<dbReference type="AlphaFoldDB" id="A0A1P8JUB1"/>
<feature type="transmembrane region" description="Helical" evidence="1">
    <location>
        <begin position="144"/>
        <end position="170"/>
    </location>
</feature>
<name>A0A1P8JUB1_9BURK</name>
<dbReference type="OrthoDB" id="9155091at2"/>
<dbReference type="EMBL" id="CP019236">
    <property type="protein sequence ID" value="APW37281.1"/>
    <property type="molecule type" value="Genomic_DNA"/>
</dbReference>
<keyword evidence="1" id="KW-0472">Membrane</keyword>
<evidence type="ECO:0000256" key="1">
    <source>
        <dbReference type="SAM" id="Phobius"/>
    </source>
</evidence>
<evidence type="ECO:0000259" key="2">
    <source>
        <dbReference type="Pfam" id="PF13386"/>
    </source>
</evidence>